<evidence type="ECO:0000256" key="3">
    <source>
        <dbReference type="ARBA" id="ARBA00022679"/>
    </source>
</evidence>
<dbReference type="RefSeq" id="WP_390406370.1">
    <property type="nucleotide sequence ID" value="NZ_BAABYW010000001.1"/>
</dbReference>
<dbReference type="InterPro" id="IPR053378">
    <property type="entry name" value="Prenyl_diphosphate_synthase"/>
</dbReference>
<keyword evidence="4" id="KW-0479">Metal-binding</keyword>
<keyword evidence="5" id="KW-0460">Magnesium</keyword>
<dbReference type="InterPro" id="IPR033749">
    <property type="entry name" value="Polyprenyl_synt_CS"/>
</dbReference>
<dbReference type="InterPro" id="IPR008949">
    <property type="entry name" value="Isoprenoid_synthase_dom_sf"/>
</dbReference>
<comment type="similarity">
    <text evidence="2 7">Belongs to the FPP/GGPP synthase family.</text>
</comment>
<gene>
    <name evidence="8" type="ORF">K040078D81_30630</name>
</gene>
<dbReference type="Pfam" id="PF00348">
    <property type="entry name" value="polyprenyl_synt"/>
    <property type="match status" value="1"/>
</dbReference>
<dbReference type="PANTHER" id="PTHR43281:SF1">
    <property type="entry name" value="FARNESYL DIPHOSPHATE SYNTHASE"/>
    <property type="match status" value="1"/>
</dbReference>
<keyword evidence="3 7" id="KW-0808">Transferase</keyword>
<evidence type="ECO:0000256" key="4">
    <source>
        <dbReference type="ARBA" id="ARBA00022723"/>
    </source>
</evidence>
<dbReference type="PROSITE" id="PS00723">
    <property type="entry name" value="POLYPRENYL_SYNTHASE_1"/>
    <property type="match status" value="1"/>
</dbReference>
<dbReference type="Proteomes" id="UP001600943">
    <property type="component" value="Unassembled WGS sequence"/>
</dbReference>
<evidence type="ECO:0000256" key="1">
    <source>
        <dbReference type="ARBA" id="ARBA00001946"/>
    </source>
</evidence>
<keyword evidence="9" id="KW-1185">Reference proteome</keyword>
<dbReference type="PROSITE" id="PS00444">
    <property type="entry name" value="POLYPRENYL_SYNTHASE_2"/>
    <property type="match status" value="1"/>
</dbReference>
<dbReference type="EMBL" id="BAABYW010000001">
    <property type="protein sequence ID" value="GAA6408946.1"/>
    <property type="molecule type" value="Genomic_DNA"/>
</dbReference>
<accession>A0ABQ0BBW5</accession>
<keyword evidence="6" id="KW-0414">Isoprene biosynthesis</keyword>
<sequence length="300" mass="33328">MNFKEELQKRTYLAEQVIRKYLPEESGFSKNMAEAVNYSMLAGGKRLRPVFMYETYRMFGGREELVEPFMAAMEMVHTHSLIHDDLPALDNDEYRRGRKTTHVVYGESAAILAGDALLNYAYETAFAAFDMTCACGAPMQTRIAQALKILGRKTGIHGMLGGQGVDVENDGKPLTREMLDYIYENKTSALIECAMMIGAVLAGASKEETEKIEQAAGRIGIAFQIRDDILDVTGSTKELGKAVGSDEKNNKTTYVTLEGIEKAGEKVRILTEEAIGLLQELPGEKEFLTELLISLCTRRK</sequence>
<evidence type="ECO:0000313" key="8">
    <source>
        <dbReference type="EMBL" id="GAA6408946.1"/>
    </source>
</evidence>
<dbReference type="InterPro" id="IPR000092">
    <property type="entry name" value="Polyprenyl_synt"/>
</dbReference>
<name>A0ABQ0BBW5_9FIRM</name>
<evidence type="ECO:0000256" key="2">
    <source>
        <dbReference type="ARBA" id="ARBA00006706"/>
    </source>
</evidence>
<comment type="cofactor">
    <cofactor evidence="1">
        <name>Mg(2+)</name>
        <dbReference type="ChEBI" id="CHEBI:18420"/>
    </cofactor>
</comment>
<evidence type="ECO:0000256" key="7">
    <source>
        <dbReference type="RuleBase" id="RU004466"/>
    </source>
</evidence>
<dbReference type="SUPFAM" id="SSF48576">
    <property type="entry name" value="Terpenoid synthases"/>
    <property type="match status" value="1"/>
</dbReference>
<organism evidence="8 9">
    <name type="scientific">Blautia hominis</name>
    <dbReference type="NCBI Taxonomy" id="2025493"/>
    <lineage>
        <taxon>Bacteria</taxon>
        <taxon>Bacillati</taxon>
        <taxon>Bacillota</taxon>
        <taxon>Clostridia</taxon>
        <taxon>Lachnospirales</taxon>
        <taxon>Lachnospiraceae</taxon>
        <taxon>Blautia</taxon>
    </lineage>
</organism>
<dbReference type="Gene3D" id="1.10.600.10">
    <property type="entry name" value="Farnesyl Diphosphate Synthase"/>
    <property type="match status" value="1"/>
</dbReference>
<evidence type="ECO:0000256" key="5">
    <source>
        <dbReference type="ARBA" id="ARBA00022842"/>
    </source>
</evidence>
<reference evidence="8 9" key="1">
    <citation type="submission" date="2024-04" db="EMBL/GenBank/DDBJ databases">
        <title>Defined microbial consortia suppress multidrug-resistant proinflammatory Enterobacteriaceae via ecological control.</title>
        <authorList>
            <person name="Furuichi M."/>
            <person name="Kawaguchi T."/>
            <person name="Pust M."/>
            <person name="Yasuma K."/>
            <person name="Plichta D."/>
            <person name="Hasegawa N."/>
            <person name="Ohya T."/>
            <person name="Bhattarai S."/>
            <person name="Sasajima S."/>
            <person name="Aoto Y."/>
            <person name="Tuganbaev T."/>
            <person name="Yaginuma M."/>
            <person name="Ueda M."/>
            <person name="Okahashi N."/>
            <person name="Amafuji K."/>
            <person name="Kiridooshi Y."/>
            <person name="Sugita K."/>
            <person name="Strazar M."/>
            <person name="Skelly A."/>
            <person name="Suda W."/>
            <person name="Hattori M."/>
            <person name="Nakamoto N."/>
            <person name="Caballero S."/>
            <person name="Norman J."/>
            <person name="Olle B."/>
            <person name="Tanoue T."/>
            <person name="Arita M."/>
            <person name="Bucci V."/>
            <person name="Atarashi K."/>
            <person name="Xavier R."/>
            <person name="Honda K."/>
        </authorList>
    </citation>
    <scope>NUCLEOTIDE SEQUENCE [LARGE SCALE GENOMIC DNA]</scope>
    <source>
        <strain evidence="9">k04-0078-D8-1</strain>
    </source>
</reference>
<dbReference type="NCBIfam" id="NF045485">
    <property type="entry name" value="FPPsyn"/>
    <property type="match status" value="1"/>
</dbReference>
<evidence type="ECO:0000256" key="6">
    <source>
        <dbReference type="ARBA" id="ARBA00023229"/>
    </source>
</evidence>
<dbReference type="SFLD" id="SFLDG01017">
    <property type="entry name" value="Polyprenyl_Transferase_Like"/>
    <property type="match status" value="1"/>
</dbReference>
<evidence type="ECO:0000313" key="9">
    <source>
        <dbReference type="Proteomes" id="UP001600943"/>
    </source>
</evidence>
<dbReference type="SFLD" id="SFLDS00005">
    <property type="entry name" value="Isoprenoid_Synthase_Type_I"/>
    <property type="match status" value="1"/>
</dbReference>
<comment type="caution">
    <text evidence="8">The sequence shown here is derived from an EMBL/GenBank/DDBJ whole genome shotgun (WGS) entry which is preliminary data.</text>
</comment>
<proteinExistence type="inferred from homology"/>
<dbReference type="PANTHER" id="PTHR43281">
    <property type="entry name" value="FARNESYL DIPHOSPHATE SYNTHASE"/>
    <property type="match status" value="1"/>
</dbReference>
<protein>
    <submittedName>
        <fullName evidence="8">Polyprenyl synthetase family protein</fullName>
    </submittedName>
</protein>
<dbReference type="CDD" id="cd00685">
    <property type="entry name" value="Trans_IPPS_HT"/>
    <property type="match status" value="1"/>
</dbReference>